<organism evidence="3 4">
    <name type="scientific">Streptococcus equinus</name>
    <name type="common">Streptococcus bovis</name>
    <dbReference type="NCBI Taxonomy" id="1335"/>
    <lineage>
        <taxon>Bacteria</taxon>
        <taxon>Bacillati</taxon>
        <taxon>Bacillota</taxon>
        <taxon>Bacilli</taxon>
        <taxon>Lactobacillales</taxon>
        <taxon>Streptococcaceae</taxon>
        <taxon>Streptococcus</taxon>
    </lineage>
</organism>
<dbReference type="GO" id="GO:0006508">
    <property type="term" value="P:proteolysis"/>
    <property type="evidence" value="ECO:0007669"/>
    <property type="project" value="UniProtKB-KW"/>
</dbReference>
<dbReference type="Proteomes" id="UP000214649">
    <property type="component" value="Unassembled WGS sequence"/>
</dbReference>
<accession>A0A239R594</accession>
<name>A0A239R594_STREI</name>
<evidence type="ECO:0000259" key="1">
    <source>
        <dbReference type="Pfam" id="PF09851"/>
    </source>
</evidence>
<dbReference type="Pfam" id="PF09851">
    <property type="entry name" value="SHOCT"/>
    <property type="match status" value="1"/>
</dbReference>
<dbReference type="PANTHER" id="PTHR37826:SF2">
    <property type="entry name" value="ZINC-RIBBON DOMAIN-CONTAINING PROTEIN"/>
    <property type="match status" value="1"/>
</dbReference>
<dbReference type="PANTHER" id="PTHR37826">
    <property type="entry name" value="FLOTILLIN BAND_7_5 DOMAIN PROTEIN"/>
    <property type="match status" value="1"/>
</dbReference>
<keyword evidence="3" id="KW-0645">Protease</keyword>
<dbReference type="Pfam" id="PF13421">
    <property type="entry name" value="Band_7_1"/>
    <property type="match status" value="1"/>
</dbReference>
<dbReference type="InterPro" id="IPR033880">
    <property type="entry name" value="SPFH_YdjI"/>
</dbReference>
<proteinExistence type="predicted"/>
<dbReference type="CDD" id="cd03408">
    <property type="entry name" value="SPFH_like_u1"/>
    <property type="match status" value="1"/>
</dbReference>
<gene>
    <name evidence="3" type="ORF">SAMN05216470_0124</name>
</gene>
<dbReference type="AlphaFoldDB" id="A0A239R594"/>
<keyword evidence="3" id="KW-0378">Hydrolase</keyword>
<sequence>MGILNSFTDSLSGTLADQWKEVITAGRFDEHLVVAPGILQNSNKGRGVNHKGSVGVISNGSIIRIPESTSAFIFSQSGIEQVITVAGEFIYKDGTASLLDGSSFTNSISNEIKKRFTFGGQPSVEKKVSFVNLREIRGIRFSTKMPILYHDKSYDTDLEILARGSLSLQVTDPELFIKSFVPTNVSFYSFDEKAAQEQIIAEFMQSFSKVVTNLSKEYRISEIASQSDEIMSQILDSNSDAGSWEKRFGFKLISVAVENIELSKDSRELVKNFSSHRMQVDAYENTSQKASNISAQQKVASGVEEKGFEGVTGMVMGVNMIHDLSTQIAAPKSNTFTNLTLDEQVNSLKKFKELLDEGILTEEEFNRKKREILEHRSE</sequence>
<dbReference type="InterPro" id="IPR018649">
    <property type="entry name" value="SHOCT"/>
</dbReference>
<dbReference type="GO" id="GO:0008233">
    <property type="term" value="F:peptidase activity"/>
    <property type="evidence" value="ECO:0007669"/>
    <property type="project" value="UniProtKB-KW"/>
</dbReference>
<feature type="domain" description="SHOCT" evidence="1">
    <location>
        <begin position="348"/>
        <end position="373"/>
    </location>
</feature>
<dbReference type="EMBL" id="FZRA01000001">
    <property type="protein sequence ID" value="SNU06022.1"/>
    <property type="molecule type" value="Genomic_DNA"/>
</dbReference>
<reference evidence="3 4" key="1">
    <citation type="submission" date="2017-07" db="EMBL/GenBank/DDBJ databases">
        <authorList>
            <person name="Sun Z.S."/>
            <person name="Albrecht U."/>
            <person name="Echele G."/>
            <person name="Lee C.C."/>
        </authorList>
    </citation>
    <scope>NUCLEOTIDE SEQUENCE [LARGE SCALE GENOMIC DNA]</scope>
    <source>
        <strain evidence="3 4">AR3</strain>
    </source>
</reference>
<evidence type="ECO:0000313" key="3">
    <source>
        <dbReference type="EMBL" id="SNU06022.1"/>
    </source>
</evidence>
<evidence type="ECO:0000259" key="2">
    <source>
        <dbReference type="Pfam" id="PF13421"/>
    </source>
</evidence>
<dbReference type="RefSeq" id="WP_094139950.1">
    <property type="nucleotide sequence ID" value="NZ_FZRA01000001.1"/>
</dbReference>
<evidence type="ECO:0000313" key="4">
    <source>
        <dbReference type="Proteomes" id="UP000214649"/>
    </source>
</evidence>
<protein>
    <submittedName>
        <fullName evidence="3">Membrane protease subunit, stomatin/prohibitin family, contains C-terminal Zn-ribbon domain</fullName>
    </submittedName>
</protein>
<feature type="domain" description="SPFH" evidence="2">
    <location>
        <begin position="115"/>
        <end position="274"/>
    </location>
</feature>